<dbReference type="Proteomes" id="UP000276133">
    <property type="component" value="Unassembled WGS sequence"/>
</dbReference>
<reference evidence="1 2" key="1">
    <citation type="journal article" date="2018" name="Sci. Rep.">
        <title>Genomic signatures of local adaptation to the degree of environmental predictability in rotifers.</title>
        <authorList>
            <person name="Franch-Gras L."/>
            <person name="Hahn C."/>
            <person name="Garcia-Roger E.M."/>
            <person name="Carmona M.J."/>
            <person name="Serra M."/>
            <person name="Gomez A."/>
        </authorList>
    </citation>
    <scope>NUCLEOTIDE SEQUENCE [LARGE SCALE GENOMIC DNA]</scope>
    <source>
        <strain evidence="1">HYR1</strain>
    </source>
</reference>
<protein>
    <submittedName>
        <fullName evidence="1">Uncharacterized protein</fullName>
    </submittedName>
</protein>
<accession>A0A3M7SQE5</accession>
<name>A0A3M7SQE5_BRAPC</name>
<gene>
    <name evidence="1" type="ORF">BpHYR1_042252</name>
</gene>
<comment type="caution">
    <text evidence="1">The sequence shown here is derived from an EMBL/GenBank/DDBJ whole genome shotgun (WGS) entry which is preliminary data.</text>
</comment>
<dbReference type="EMBL" id="REGN01000983">
    <property type="protein sequence ID" value="RNA37758.1"/>
    <property type="molecule type" value="Genomic_DNA"/>
</dbReference>
<dbReference type="AlphaFoldDB" id="A0A3M7SQE5"/>
<keyword evidence="2" id="KW-1185">Reference proteome</keyword>
<sequence>MENSDDSSNSSSGSSNSKWLTLIENVGEEDVSEYINIAIPKSKAYQTNHDLNCRFCLDFSKHKMKQQLRQCSHEQCPVKYNVLLCKKTNISNISIKHDHDHAVDQEYNNYNGLPEKVKIVVKNLVDTNPKLIP</sequence>
<evidence type="ECO:0000313" key="1">
    <source>
        <dbReference type="EMBL" id="RNA37758.1"/>
    </source>
</evidence>
<proteinExistence type="predicted"/>
<organism evidence="1 2">
    <name type="scientific">Brachionus plicatilis</name>
    <name type="common">Marine rotifer</name>
    <name type="synonym">Brachionus muelleri</name>
    <dbReference type="NCBI Taxonomy" id="10195"/>
    <lineage>
        <taxon>Eukaryota</taxon>
        <taxon>Metazoa</taxon>
        <taxon>Spiralia</taxon>
        <taxon>Gnathifera</taxon>
        <taxon>Rotifera</taxon>
        <taxon>Eurotatoria</taxon>
        <taxon>Monogononta</taxon>
        <taxon>Pseudotrocha</taxon>
        <taxon>Ploima</taxon>
        <taxon>Brachionidae</taxon>
        <taxon>Brachionus</taxon>
    </lineage>
</organism>
<evidence type="ECO:0000313" key="2">
    <source>
        <dbReference type="Proteomes" id="UP000276133"/>
    </source>
</evidence>